<feature type="domain" description="Methylamine utilisation protein MauE" evidence="6">
    <location>
        <begin position="9"/>
        <end position="131"/>
    </location>
</feature>
<evidence type="ECO:0000256" key="5">
    <source>
        <dbReference type="SAM" id="Phobius"/>
    </source>
</evidence>
<dbReference type="InterPro" id="IPR009908">
    <property type="entry name" value="Methylamine_util_MauE"/>
</dbReference>
<keyword evidence="2 5" id="KW-0812">Transmembrane</keyword>
<evidence type="ECO:0000256" key="3">
    <source>
        <dbReference type="ARBA" id="ARBA00022989"/>
    </source>
</evidence>
<feature type="transmembrane region" description="Helical" evidence="5">
    <location>
        <begin position="159"/>
        <end position="179"/>
    </location>
</feature>
<dbReference type="EMBL" id="QEAS01000015">
    <property type="protein sequence ID" value="PWG79296.1"/>
    <property type="molecule type" value="Genomic_DNA"/>
</dbReference>
<feature type="transmembrane region" description="Helical" evidence="5">
    <location>
        <begin position="79"/>
        <end position="96"/>
    </location>
</feature>
<sequence length="256" mass="28137">MKATIHFQRAVPYFFLFLFVYTAFDKLTDHHTFERILSHSDLIGSAAPYISWLVPLTELIITVLLLFPQTQAKGITASLVLMLGFTAYILYMIASGSKLPCHCGGVISQLTWKQHILFNTGCILLATVALYPPLLSYGTVKTRLYKFTRPFIQFIKSKAMRKIMFGLLVAVTAAGASAFTNAPSKRAGIQAGVLSVGSDAGGTYYNVEHWGTTRSSCEETSPSDVCSFDFNNASLPSKIYASDPRINNMVTGATYQ</sequence>
<keyword evidence="8" id="KW-1185">Reference proteome</keyword>
<keyword evidence="4 5" id="KW-0472">Membrane</keyword>
<dbReference type="Proteomes" id="UP000245647">
    <property type="component" value="Unassembled WGS sequence"/>
</dbReference>
<dbReference type="OrthoDB" id="673785at2"/>
<evidence type="ECO:0000259" key="6">
    <source>
        <dbReference type="Pfam" id="PF07291"/>
    </source>
</evidence>
<evidence type="ECO:0000313" key="8">
    <source>
        <dbReference type="Proteomes" id="UP000245647"/>
    </source>
</evidence>
<evidence type="ECO:0000256" key="4">
    <source>
        <dbReference type="ARBA" id="ARBA00023136"/>
    </source>
</evidence>
<dbReference type="AlphaFoldDB" id="A0A2U2PD25"/>
<dbReference type="Pfam" id="PF07291">
    <property type="entry name" value="MauE"/>
    <property type="match status" value="1"/>
</dbReference>
<feature type="transmembrane region" description="Helical" evidence="5">
    <location>
        <begin position="116"/>
        <end position="138"/>
    </location>
</feature>
<evidence type="ECO:0000313" key="7">
    <source>
        <dbReference type="EMBL" id="PWG79296.1"/>
    </source>
</evidence>
<evidence type="ECO:0000256" key="2">
    <source>
        <dbReference type="ARBA" id="ARBA00022692"/>
    </source>
</evidence>
<name>A0A2U2PD25_9SPHI</name>
<dbReference type="RefSeq" id="WP_109417080.1">
    <property type="nucleotide sequence ID" value="NZ_QEAS01000015.1"/>
</dbReference>
<evidence type="ECO:0000256" key="1">
    <source>
        <dbReference type="ARBA" id="ARBA00004141"/>
    </source>
</evidence>
<comment type="caution">
    <text evidence="7">The sequence shown here is derived from an EMBL/GenBank/DDBJ whole genome shotgun (WGS) entry which is preliminary data.</text>
</comment>
<proteinExistence type="predicted"/>
<keyword evidence="3 5" id="KW-1133">Transmembrane helix</keyword>
<dbReference type="GO" id="GO:0030416">
    <property type="term" value="P:methylamine metabolic process"/>
    <property type="evidence" value="ECO:0007669"/>
    <property type="project" value="InterPro"/>
</dbReference>
<dbReference type="GO" id="GO:0016020">
    <property type="term" value="C:membrane"/>
    <property type="evidence" value="ECO:0007669"/>
    <property type="project" value="UniProtKB-SubCell"/>
</dbReference>
<feature type="transmembrane region" description="Helical" evidence="5">
    <location>
        <begin position="49"/>
        <end position="67"/>
    </location>
</feature>
<comment type="subcellular location">
    <subcellularLocation>
        <location evidence="1">Membrane</location>
        <topology evidence="1">Multi-pass membrane protein</topology>
    </subcellularLocation>
</comment>
<gene>
    <name evidence="7" type="ORF">DDR33_17390</name>
</gene>
<accession>A0A2U2PD25</accession>
<organism evidence="7 8">
    <name type="scientific">Pararcticibacter amylolyticus</name>
    <dbReference type="NCBI Taxonomy" id="2173175"/>
    <lineage>
        <taxon>Bacteria</taxon>
        <taxon>Pseudomonadati</taxon>
        <taxon>Bacteroidota</taxon>
        <taxon>Sphingobacteriia</taxon>
        <taxon>Sphingobacteriales</taxon>
        <taxon>Sphingobacteriaceae</taxon>
        <taxon>Pararcticibacter</taxon>
    </lineage>
</organism>
<protein>
    <recommendedName>
        <fullName evidence="6">Methylamine utilisation protein MauE domain-containing protein</fullName>
    </recommendedName>
</protein>
<reference evidence="7 8" key="1">
    <citation type="submission" date="2018-04" db="EMBL/GenBank/DDBJ databases">
        <title>Pedobacter chongqingensis sp. nov., isolated from a rottenly hemp rope.</title>
        <authorList>
            <person name="Cai Y."/>
        </authorList>
    </citation>
    <scope>NUCLEOTIDE SEQUENCE [LARGE SCALE GENOMIC DNA]</scope>
    <source>
        <strain evidence="7 8">FJ4-8</strain>
    </source>
</reference>